<organism evidence="2 3">
    <name type="scientific">Larkinella insperata</name>
    <dbReference type="NCBI Taxonomy" id="332158"/>
    <lineage>
        <taxon>Bacteria</taxon>
        <taxon>Pseudomonadati</taxon>
        <taxon>Bacteroidota</taxon>
        <taxon>Cytophagia</taxon>
        <taxon>Cytophagales</taxon>
        <taxon>Spirosomataceae</taxon>
        <taxon>Larkinella</taxon>
    </lineage>
</organism>
<feature type="signal peptide" evidence="1">
    <location>
        <begin position="1"/>
        <end position="28"/>
    </location>
</feature>
<evidence type="ECO:0000313" key="2">
    <source>
        <dbReference type="EMBL" id="MFD1142977.1"/>
    </source>
</evidence>
<accession>A0ABW3Q9Y3</accession>
<evidence type="ECO:0000313" key="3">
    <source>
        <dbReference type="Proteomes" id="UP001597116"/>
    </source>
</evidence>
<dbReference type="Proteomes" id="UP001597116">
    <property type="component" value="Unassembled WGS sequence"/>
</dbReference>
<proteinExistence type="predicted"/>
<keyword evidence="3" id="KW-1185">Reference proteome</keyword>
<feature type="chain" id="PRO_5047226616" evidence="1">
    <location>
        <begin position="29"/>
        <end position="173"/>
    </location>
</feature>
<sequence length="173" mass="17816">MKNFLKSFACVAVMGCVTSLLPTSSAQAQSSQNVTLTVTLVDVLALTVNNATASLAFNSADAYHTGVSDAKSGQLVITSNKPYDLKVKALADLSNGSATIPVNNITVQIDGTDNMGTTTARAIETSEQVLASNAPAAILKSVGLKYSTSGDNPAFLKAASNYTSTLVYSISSL</sequence>
<keyword evidence="1" id="KW-0732">Signal</keyword>
<reference evidence="3" key="1">
    <citation type="journal article" date="2019" name="Int. J. Syst. Evol. Microbiol.">
        <title>The Global Catalogue of Microorganisms (GCM) 10K type strain sequencing project: providing services to taxonomists for standard genome sequencing and annotation.</title>
        <authorList>
            <consortium name="The Broad Institute Genomics Platform"/>
            <consortium name="The Broad Institute Genome Sequencing Center for Infectious Disease"/>
            <person name="Wu L."/>
            <person name="Ma J."/>
        </authorList>
    </citation>
    <scope>NUCLEOTIDE SEQUENCE [LARGE SCALE GENOMIC DNA]</scope>
    <source>
        <strain evidence="3">CCUG 55608</strain>
    </source>
</reference>
<dbReference type="EMBL" id="JBHTLP010000011">
    <property type="protein sequence ID" value="MFD1142977.1"/>
    <property type="molecule type" value="Genomic_DNA"/>
</dbReference>
<name>A0ABW3Q9Y3_9BACT</name>
<protein>
    <submittedName>
        <fullName evidence="2">Uncharacterized protein</fullName>
    </submittedName>
</protein>
<evidence type="ECO:0000256" key="1">
    <source>
        <dbReference type="SAM" id="SignalP"/>
    </source>
</evidence>
<comment type="caution">
    <text evidence="2">The sequence shown here is derived from an EMBL/GenBank/DDBJ whole genome shotgun (WGS) entry which is preliminary data.</text>
</comment>
<dbReference type="RefSeq" id="WP_265990793.1">
    <property type="nucleotide sequence ID" value="NZ_CP110973.1"/>
</dbReference>
<gene>
    <name evidence="2" type="ORF">ACFQ4C_17760</name>
</gene>